<dbReference type="RefSeq" id="XP_018295850.1">
    <property type="nucleotide sequence ID" value="XM_018438249.1"/>
</dbReference>
<feature type="compositionally biased region" description="Polar residues" evidence="1">
    <location>
        <begin position="1"/>
        <end position="21"/>
    </location>
</feature>
<feature type="region of interest" description="Disordered" evidence="1">
    <location>
        <begin position="82"/>
        <end position="112"/>
    </location>
</feature>
<evidence type="ECO:0008006" key="4">
    <source>
        <dbReference type="Google" id="ProtNLM"/>
    </source>
</evidence>
<dbReference type="PANTHER" id="PTHR28155">
    <property type="entry name" value="ACR243WP"/>
    <property type="match status" value="1"/>
</dbReference>
<dbReference type="PANTHER" id="PTHR28155:SF1">
    <property type="entry name" value="DNA-DIRECTED RNA POLYMERASE I SUBUNIT RPA34.5-DOMAIN-CONTAINING PROTEIN"/>
    <property type="match status" value="1"/>
</dbReference>
<dbReference type="InParanoid" id="A0A163EBM7"/>
<keyword evidence="3" id="KW-1185">Reference proteome</keyword>
<dbReference type="Gene3D" id="6.20.250.70">
    <property type="match status" value="1"/>
</dbReference>
<evidence type="ECO:0000313" key="2">
    <source>
        <dbReference type="EMBL" id="OAD77810.1"/>
    </source>
</evidence>
<evidence type="ECO:0000256" key="1">
    <source>
        <dbReference type="SAM" id="MobiDB-lite"/>
    </source>
</evidence>
<dbReference type="AlphaFoldDB" id="A0A163EBM7"/>
<evidence type="ECO:0000313" key="3">
    <source>
        <dbReference type="Proteomes" id="UP000077315"/>
    </source>
</evidence>
<dbReference type="GeneID" id="28999155"/>
<protein>
    <recommendedName>
        <fullName evidence="4">DNA-directed RNA polymerase I, subunit RPA34.5</fullName>
    </recommendedName>
</protein>
<feature type="region of interest" description="Disordered" evidence="1">
    <location>
        <begin position="1"/>
        <end position="24"/>
    </location>
</feature>
<dbReference type="GO" id="GO:0006360">
    <property type="term" value="P:transcription by RNA polymerase I"/>
    <property type="evidence" value="ECO:0007669"/>
    <property type="project" value="InterPro"/>
</dbReference>
<proteinExistence type="predicted"/>
<feature type="compositionally biased region" description="Acidic residues" evidence="1">
    <location>
        <begin position="95"/>
        <end position="105"/>
    </location>
</feature>
<dbReference type="OrthoDB" id="76224at2759"/>
<dbReference type="Proteomes" id="UP000077315">
    <property type="component" value="Unassembled WGS sequence"/>
</dbReference>
<dbReference type="InterPro" id="IPR013240">
    <property type="entry name" value="DNA-dir_RNA_pol1_su_RPA34"/>
</dbReference>
<accession>A0A163EBM7</accession>
<reference evidence="3" key="1">
    <citation type="submission" date="2015-06" db="EMBL/GenBank/DDBJ databases">
        <title>Expansion of signal transduction pathways in fungi by whole-genome duplication.</title>
        <authorList>
            <consortium name="DOE Joint Genome Institute"/>
            <person name="Corrochano L.M."/>
            <person name="Kuo A."/>
            <person name="Marcet-Houben M."/>
            <person name="Polaino S."/>
            <person name="Salamov A."/>
            <person name="Villalobos J.M."/>
            <person name="Alvarez M.I."/>
            <person name="Avalos J."/>
            <person name="Benito E.P."/>
            <person name="Benoit I."/>
            <person name="Burger G."/>
            <person name="Camino L.P."/>
            <person name="Canovas D."/>
            <person name="Cerda-Olmedo E."/>
            <person name="Cheng J.-F."/>
            <person name="Dominguez A."/>
            <person name="Elias M."/>
            <person name="Eslava A.P."/>
            <person name="Glaser F."/>
            <person name="Grimwood J."/>
            <person name="Gutierrez G."/>
            <person name="Heitman J."/>
            <person name="Henrissat B."/>
            <person name="Iturriaga E.A."/>
            <person name="Lang B.F."/>
            <person name="Lavin J.L."/>
            <person name="Lee S."/>
            <person name="Li W."/>
            <person name="Lindquist E."/>
            <person name="Lopez-Garcia S."/>
            <person name="Luque E.M."/>
            <person name="Marcos A.T."/>
            <person name="Martin J."/>
            <person name="McCluskey K."/>
            <person name="Medina H.R."/>
            <person name="Miralles-Duran A."/>
            <person name="Miyazaki A."/>
            <person name="Munoz-Torres E."/>
            <person name="Oguiza J.A."/>
            <person name="Ohm R."/>
            <person name="Olmedo M."/>
            <person name="Orejas M."/>
            <person name="Ortiz-Castellanos L."/>
            <person name="Pisabarro A.G."/>
            <person name="Rodriguez-Romero J."/>
            <person name="Ruiz-Herrera J."/>
            <person name="Ruiz-Vazquez R."/>
            <person name="Sanz C."/>
            <person name="Schackwitz W."/>
            <person name="Schmutz J."/>
            <person name="Shahriari M."/>
            <person name="Shelest E."/>
            <person name="Silva-Franco F."/>
            <person name="Soanes D."/>
            <person name="Syed K."/>
            <person name="Tagua V.G."/>
            <person name="Talbot N.J."/>
            <person name="Thon M."/>
            <person name="De vries R.P."/>
            <person name="Wiebenga A."/>
            <person name="Yadav J.S."/>
            <person name="Braun E.L."/>
            <person name="Baker S."/>
            <person name="Garre V."/>
            <person name="Horwitz B."/>
            <person name="Torres-Martinez S."/>
            <person name="Idnurm A."/>
            <person name="Herrera-Estrella A."/>
            <person name="Gabaldon T."/>
            <person name="Grigoriev I.V."/>
        </authorList>
    </citation>
    <scope>NUCLEOTIDE SEQUENCE [LARGE SCALE GENOMIC DNA]</scope>
    <source>
        <strain evidence="3">NRRL 1555(-)</strain>
    </source>
</reference>
<dbReference type="VEuPathDB" id="FungiDB:PHYBLDRAFT_180004"/>
<dbReference type="Pfam" id="PF08208">
    <property type="entry name" value="RNA_polI_A34"/>
    <property type="match status" value="1"/>
</dbReference>
<organism evidence="2 3">
    <name type="scientific">Phycomyces blakesleeanus (strain ATCC 8743b / DSM 1359 / FGSC 10004 / NBRC 33097 / NRRL 1555)</name>
    <dbReference type="NCBI Taxonomy" id="763407"/>
    <lineage>
        <taxon>Eukaryota</taxon>
        <taxon>Fungi</taxon>
        <taxon>Fungi incertae sedis</taxon>
        <taxon>Mucoromycota</taxon>
        <taxon>Mucoromycotina</taxon>
        <taxon>Mucoromycetes</taxon>
        <taxon>Mucorales</taxon>
        <taxon>Phycomycetaceae</taxon>
        <taxon>Phycomyces</taxon>
    </lineage>
</organism>
<dbReference type="InterPro" id="IPR053263">
    <property type="entry name" value="Euk_RPA34_RNAP_subunit"/>
</dbReference>
<feature type="compositionally biased region" description="Basic and acidic residues" evidence="1">
    <location>
        <begin position="85"/>
        <end position="94"/>
    </location>
</feature>
<dbReference type="EMBL" id="KV440974">
    <property type="protein sequence ID" value="OAD77810.1"/>
    <property type="molecule type" value="Genomic_DNA"/>
</dbReference>
<feature type="region of interest" description="Disordered" evidence="1">
    <location>
        <begin position="186"/>
        <end position="209"/>
    </location>
</feature>
<sequence>MSEVKATQNTDFEGFTSSKSKYPTEYDAELLNDDDKEIWLIRVPESFTPKDLTEIKITKPVESSHTSIGKLTKKDETFALYRVPETTEDKAKNSDDEDEEDDEEGKNDFGISGQEMAGFQCLLPSRDHYGKLVYAPKTFKHNLILTREVEIPDSEKIAETIRDTPLGKRQQPEGLKMRFKPYGFDTGAAKVSDEEPEKKKVKKEKKEKK</sequence>
<name>A0A163EBM7_PHYB8</name>
<feature type="compositionally biased region" description="Basic residues" evidence="1">
    <location>
        <begin position="199"/>
        <end position="209"/>
    </location>
</feature>
<gene>
    <name evidence="2" type="ORF">PHYBLDRAFT_180004</name>
</gene>